<organism evidence="3 4">
    <name type="scientific">Novosphingobium clariflavum</name>
    <dbReference type="NCBI Taxonomy" id="2029884"/>
    <lineage>
        <taxon>Bacteria</taxon>
        <taxon>Pseudomonadati</taxon>
        <taxon>Pseudomonadota</taxon>
        <taxon>Alphaproteobacteria</taxon>
        <taxon>Sphingomonadales</taxon>
        <taxon>Sphingomonadaceae</taxon>
        <taxon>Novosphingobium</taxon>
    </lineage>
</organism>
<keyword evidence="2" id="KW-0732">Signal</keyword>
<name>A0ABV6SAY5_9SPHN</name>
<feature type="signal peptide" evidence="2">
    <location>
        <begin position="1"/>
        <end position="20"/>
    </location>
</feature>
<evidence type="ECO:0000256" key="1">
    <source>
        <dbReference type="SAM" id="MobiDB-lite"/>
    </source>
</evidence>
<feature type="region of interest" description="Disordered" evidence="1">
    <location>
        <begin position="131"/>
        <end position="151"/>
    </location>
</feature>
<dbReference type="Proteomes" id="UP001589858">
    <property type="component" value="Unassembled WGS sequence"/>
</dbReference>
<proteinExistence type="predicted"/>
<reference evidence="3 4" key="1">
    <citation type="submission" date="2024-09" db="EMBL/GenBank/DDBJ databases">
        <authorList>
            <person name="Sun Q."/>
            <person name="Mori K."/>
        </authorList>
    </citation>
    <scope>NUCLEOTIDE SEQUENCE [LARGE SCALE GENOMIC DNA]</scope>
    <source>
        <strain evidence="3 4">CICC 11035S</strain>
    </source>
</reference>
<protein>
    <submittedName>
        <fullName evidence="3">Uncharacterized protein</fullName>
    </submittedName>
</protein>
<dbReference type="RefSeq" id="WP_267223886.1">
    <property type="nucleotide sequence ID" value="NZ_JAPCWC010000028.1"/>
</dbReference>
<evidence type="ECO:0000313" key="4">
    <source>
        <dbReference type="Proteomes" id="UP001589858"/>
    </source>
</evidence>
<gene>
    <name evidence="3" type="ORF">ACFFF8_17690</name>
</gene>
<sequence>MSWFSTARLAAFGVVGAALAALVWLAADRFSQKAVADASEACEKAASAPAGDLGKCGPNITTRIAADRATVVCEGALLPELRDEKRFTASQACGPGAKRLIAQGDAQAAEIASLKTALDKVTADTAAAVTRAEERGRAEQTRKNNARQIIDDAPRSADGRIACDADCLRRLAN</sequence>
<feature type="chain" id="PRO_5046476771" evidence="2">
    <location>
        <begin position="21"/>
        <end position="173"/>
    </location>
</feature>
<evidence type="ECO:0000256" key="2">
    <source>
        <dbReference type="SAM" id="SignalP"/>
    </source>
</evidence>
<keyword evidence="4" id="KW-1185">Reference proteome</keyword>
<feature type="compositionally biased region" description="Basic and acidic residues" evidence="1">
    <location>
        <begin position="131"/>
        <end position="142"/>
    </location>
</feature>
<evidence type="ECO:0000313" key="3">
    <source>
        <dbReference type="EMBL" id="MFC0686421.1"/>
    </source>
</evidence>
<comment type="caution">
    <text evidence="3">The sequence shown here is derived from an EMBL/GenBank/DDBJ whole genome shotgun (WGS) entry which is preliminary data.</text>
</comment>
<dbReference type="EMBL" id="JBHLTM010000067">
    <property type="protein sequence ID" value="MFC0686421.1"/>
    <property type="molecule type" value="Genomic_DNA"/>
</dbReference>
<accession>A0ABV6SAY5</accession>